<name>A0A553PW28_9TELE</name>
<sequence length="276" mass="30867">MNSLHKFTCFASAFWTFFLLQGSNADKEPVVHKAVGSSLELKPDHPKDSLTLVEWQFNQNTFAEYSNEQIKIKDVLENVKIIKNKSGESQRNICIFHLRCEASGHSGVSFIWSGHQERRGADLDISLRPAERATLTCTANNTLGTKNTTETLECSETTQPTNGSIFSQKNLMVVVGVSIASVMVVIIIFGTTAVLYKLKKNKGKAKSEADITIYDDVNTEPKQKKRSESVVNGAWIYETVDDVQVSKHKPQTVYDTINFERTAPTRNLSSPYQEVL</sequence>
<feature type="signal peptide" evidence="2">
    <location>
        <begin position="1"/>
        <end position="25"/>
    </location>
</feature>
<evidence type="ECO:0000256" key="1">
    <source>
        <dbReference type="SAM" id="Phobius"/>
    </source>
</evidence>
<keyword evidence="5" id="KW-1185">Reference proteome</keyword>
<protein>
    <recommendedName>
        <fullName evidence="3">Ig-like domain-containing protein</fullName>
    </recommendedName>
</protein>
<gene>
    <name evidence="4" type="ORF">DNTS_004956</name>
</gene>
<proteinExistence type="predicted"/>
<organism evidence="4 5">
    <name type="scientific">Danionella cerebrum</name>
    <dbReference type="NCBI Taxonomy" id="2873325"/>
    <lineage>
        <taxon>Eukaryota</taxon>
        <taxon>Metazoa</taxon>
        <taxon>Chordata</taxon>
        <taxon>Craniata</taxon>
        <taxon>Vertebrata</taxon>
        <taxon>Euteleostomi</taxon>
        <taxon>Actinopterygii</taxon>
        <taxon>Neopterygii</taxon>
        <taxon>Teleostei</taxon>
        <taxon>Ostariophysi</taxon>
        <taxon>Cypriniformes</taxon>
        <taxon>Danionidae</taxon>
        <taxon>Danioninae</taxon>
        <taxon>Danionella</taxon>
    </lineage>
</organism>
<reference evidence="4 5" key="1">
    <citation type="journal article" date="2019" name="Sci. Data">
        <title>Hybrid genome assembly and annotation of Danionella translucida.</title>
        <authorList>
            <person name="Kadobianskyi M."/>
            <person name="Schulze L."/>
            <person name="Schuelke M."/>
            <person name="Judkewitz B."/>
        </authorList>
    </citation>
    <scope>NUCLEOTIDE SEQUENCE [LARGE SCALE GENOMIC DNA]</scope>
    <source>
        <strain evidence="4 5">Bolton</strain>
    </source>
</reference>
<dbReference type="Proteomes" id="UP000316079">
    <property type="component" value="Unassembled WGS sequence"/>
</dbReference>
<evidence type="ECO:0000313" key="4">
    <source>
        <dbReference type="EMBL" id="TRY81880.1"/>
    </source>
</evidence>
<dbReference type="AlphaFoldDB" id="A0A553PW28"/>
<evidence type="ECO:0000256" key="2">
    <source>
        <dbReference type="SAM" id="SignalP"/>
    </source>
</evidence>
<evidence type="ECO:0000259" key="3">
    <source>
        <dbReference type="PROSITE" id="PS50835"/>
    </source>
</evidence>
<dbReference type="InterPro" id="IPR007110">
    <property type="entry name" value="Ig-like_dom"/>
</dbReference>
<keyword evidence="1" id="KW-1133">Transmembrane helix</keyword>
<keyword evidence="2" id="KW-0732">Signal</keyword>
<comment type="caution">
    <text evidence="4">The sequence shown here is derived from an EMBL/GenBank/DDBJ whole genome shotgun (WGS) entry which is preliminary data.</text>
</comment>
<dbReference type="PROSITE" id="PS50835">
    <property type="entry name" value="IG_LIKE"/>
    <property type="match status" value="1"/>
</dbReference>
<dbReference type="InterPro" id="IPR013783">
    <property type="entry name" value="Ig-like_fold"/>
</dbReference>
<dbReference type="Gene3D" id="2.60.40.10">
    <property type="entry name" value="Immunoglobulins"/>
    <property type="match status" value="1"/>
</dbReference>
<dbReference type="EMBL" id="SRMA01026587">
    <property type="protein sequence ID" value="TRY81880.1"/>
    <property type="molecule type" value="Genomic_DNA"/>
</dbReference>
<dbReference type="STRING" id="623744.A0A553PW28"/>
<feature type="domain" description="Ig-like" evidence="3">
    <location>
        <begin position="87"/>
        <end position="153"/>
    </location>
</feature>
<accession>A0A553PW28</accession>
<keyword evidence="1" id="KW-0472">Membrane</keyword>
<dbReference type="OrthoDB" id="9835793at2759"/>
<evidence type="ECO:0000313" key="5">
    <source>
        <dbReference type="Proteomes" id="UP000316079"/>
    </source>
</evidence>
<keyword evidence="1" id="KW-0812">Transmembrane</keyword>
<feature type="chain" id="PRO_5021772311" description="Ig-like domain-containing protein" evidence="2">
    <location>
        <begin position="26"/>
        <end position="276"/>
    </location>
</feature>
<feature type="transmembrane region" description="Helical" evidence="1">
    <location>
        <begin position="171"/>
        <end position="196"/>
    </location>
</feature>